<reference evidence="3" key="1">
    <citation type="journal article" date="2014" name="Int. J. Syst. Evol. Microbiol.">
        <title>Complete genome sequence of Corynebacterium casei LMG S-19264T (=DSM 44701T), isolated from a smear-ripened cheese.</title>
        <authorList>
            <consortium name="US DOE Joint Genome Institute (JGI-PGF)"/>
            <person name="Walter F."/>
            <person name="Albersmeier A."/>
            <person name="Kalinowski J."/>
            <person name="Ruckert C."/>
        </authorList>
    </citation>
    <scope>NUCLEOTIDE SEQUENCE</scope>
    <source>
        <strain evidence="3">CGMCC 1.12751</strain>
    </source>
</reference>
<dbReference type="PANTHER" id="PTHR48098">
    <property type="entry name" value="ENTEROCHELIN ESTERASE-RELATED"/>
    <property type="match status" value="1"/>
</dbReference>
<keyword evidence="4" id="KW-1185">Reference proteome</keyword>
<dbReference type="Gene3D" id="1.25.40.10">
    <property type="entry name" value="Tetratricopeptide repeat domain"/>
    <property type="match status" value="1"/>
</dbReference>
<dbReference type="RefSeq" id="WP_188462020.1">
    <property type="nucleotide sequence ID" value="NZ_BMFQ01000001.1"/>
</dbReference>
<protein>
    <submittedName>
        <fullName evidence="3">Histidine kinase</fullName>
    </submittedName>
</protein>
<feature type="repeat" description="TPR" evidence="1">
    <location>
        <begin position="329"/>
        <end position="362"/>
    </location>
</feature>
<evidence type="ECO:0000313" key="3">
    <source>
        <dbReference type="EMBL" id="GGG38365.1"/>
    </source>
</evidence>
<gene>
    <name evidence="3" type="ORF">GCM10010976_07630</name>
</gene>
<keyword evidence="2" id="KW-0732">Signal</keyword>
<dbReference type="InterPro" id="IPR050583">
    <property type="entry name" value="Mycobacterial_A85_antigen"/>
</dbReference>
<reference evidence="3" key="2">
    <citation type="submission" date="2020-09" db="EMBL/GenBank/DDBJ databases">
        <authorList>
            <person name="Sun Q."/>
            <person name="Zhou Y."/>
        </authorList>
    </citation>
    <scope>NUCLEOTIDE SEQUENCE</scope>
    <source>
        <strain evidence="3">CGMCC 1.12751</strain>
    </source>
</reference>
<dbReference type="AlphaFoldDB" id="A0A917LL47"/>
<dbReference type="InterPro" id="IPR011990">
    <property type="entry name" value="TPR-like_helical_dom_sf"/>
</dbReference>
<keyword evidence="3" id="KW-0808">Transferase</keyword>
<feature type="signal peptide" evidence="2">
    <location>
        <begin position="1"/>
        <end position="19"/>
    </location>
</feature>
<dbReference type="InterPro" id="IPR000801">
    <property type="entry name" value="Esterase-like"/>
</dbReference>
<proteinExistence type="predicted"/>
<dbReference type="EMBL" id="BMFQ01000001">
    <property type="protein sequence ID" value="GGG38365.1"/>
    <property type="molecule type" value="Genomic_DNA"/>
</dbReference>
<dbReference type="InterPro" id="IPR029058">
    <property type="entry name" value="AB_hydrolase_fold"/>
</dbReference>
<keyword evidence="3" id="KW-0418">Kinase</keyword>
<evidence type="ECO:0000256" key="2">
    <source>
        <dbReference type="SAM" id="SignalP"/>
    </source>
</evidence>
<name>A0A917LL47_9FLAO</name>
<dbReference type="Proteomes" id="UP000625976">
    <property type="component" value="Unassembled WGS sequence"/>
</dbReference>
<dbReference type="GO" id="GO:0016301">
    <property type="term" value="F:kinase activity"/>
    <property type="evidence" value="ECO:0007669"/>
    <property type="project" value="UniProtKB-KW"/>
</dbReference>
<feature type="chain" id="PRO_5036895397" evidence="2">
    <location>
        <begin position="20"/>
        <end position="378"/>
    </location>
</feature>
<evidence type="ECO:0000256" key="1">
    <source>
        <dbReference type="PROSITE-ProRule" id="PRU00339"/>
    </source>
</evidence>
<dbReference type="PANTHER" id="PTHR48098:SF6">
    <property type="entry name" value="FERRI-BACILLIBACTIN ESTERASE BESA"/>
    <property type="match status" value="1"/>
</dbReference>
<evidence type="ECO:0000313" key="4">
    <source>
        <dbReference type="Proteomes" id="UP000625976"/>
    </source>
</evidence>
<dbReference type="PROSITE" id="PS50005">
    <property type="entry name" value="TPR"/>
    <property type="match status" value="1"/>
</dbReference>
<dbReference type="SUPFAM" id="SSF53474">
    <property type="entry name" value="alpha/beta-Hydrolases"/>
    <property type="match status" value="1"/>
</dbReference>
<dbReference type="Pfam" id="PF00756">
    <property type="entry name" value="Esterase"/>
    <property type="match status" value="1"/>
</dbReference>
<accession>A0A917LL47</accession>
<sequence>MKKPIALLLLLCCAQTLISQVIYESFQSTRIGESRDLKILLPRGYNSEDKTEYPLVVVLDGDYLFEPVVGNLDYQAYWEDVPQCLVVGINQAETRQKDLSYSEDNYFPVQDSASFFEFIGFELIPYIESKYNVSDFRIIVGHDLSANFLNYYLFKEQPLFRAYISLSPDLAPQMDSRLQSKLVTLDSNVFYYMATSDSDIQRLRVKTVEADKQLNTIDNPNFHYRFDDFEDANHYSLVGLGIPKAINQIFTLYKPINRSEYTETVLTYEGGPYNYFVKKYEDIETFYGFKKKPIENDIRAIATASKKLNDMESLENISKVAKKEFPDSMISAYYMGMYFEEEGNIKKALQYYQSGLLLAPSEFIDKDMLLEKMYELKD</sequence>
<keyword evidence="1" id="KW-0802">TPR repeat</keyword>
<dbReference type="Gene3D" id="3.40.50.1820">
    <property type="entry name" value="alpha/beta hydrolase"/>
    <property type="match status" value="1"/>
</dbReference>
<comment type="caution">
    <text evidence="3">The sequence shown here is derived from an EMBL/GenBank/DDBJ whole genome shotgun (WGS) entry which is preliminary data.</text>
</comment>
<organism evidence="3 4">
    <name type="scientific">Bizionia arctica</name>
    <dbReference type="NCBI Taxonomy" id="1495645"/>
    <lineage>
        <taxon>Bacteria</taxon>
        <taxon>Pseudomonadati</taxon>
        <taxon>Bacteroidota</taxon>
        <taxon>Flavobacteriia</taxon>
        <taxon>Flavobacteriales</taxon>
        <taxon>Flavobacteriaceae</taxon>
        <taxon>Bizionia</taxon>
    </lineage>
</organism>
<dbReference type="InterPro" id="IPR019734">
    <property type="entry name" value="TPR_rpt"/>
</dbReference>